<dbReference type="Proteomes" id="UP001163321">
    <property type="component" value="Chromosome 4"/>
</dbReference>
<proteinExistence type="predicted"/>
<evidence type="ECO:0000313" key="2">
    <source>
        <dbReference type="Proteomes" id="UP001163321"/>
    </source>
</evidence>
<organism evidence="1 2">
    <name type="scientific">Peronosclerospora sorghi</name>
    <dbReference type="NCBI Taxonomy" id="230839"/>
    <lineage>
        <taxon>Eukaryota</taxon>
        <taxon>Sar</taxon>
        <taxon>Stramenopiles</taxon>
        <taxon>Oomycota</taxon>
        <taxon>Peronosporomycetes</taxon>
        <taxon>Peronosporales</taxon>
        <taxon>Peronosporaceae</taxon>
        <taxon>Peronosclerospora</taxon>
    </lineage>
</organism>
<evidence type="ECO:0000313" key="1">
    <source>
        <dbReference type="EMBL" id="KAI9912585.1"/>
    </source>
</evidence>
<comment type="caution">
    <text evidence="1">The sequence shown here is derived from an EMBL/GenBank/DDBJ whole genome shotgun (WGS) entry which is preliminary data.</text>
</comment>
<name>A0ACC0W1R2_9STRA</name>
<protein>
    <submittedName>
        <fullName evidence="1">Uncharacterized protein</fullName>
    </submittedName>
</protein>
<dbReference type="EMBL" id="CM047583">
    <property type="protein sequence ID" value="KAI9912585.1"/>
    <property type="molecule type" value="Genomic_DNA"/>
</dbReference>
<sequence>MNQSDRDTIYNPLSPHQHKYTTFSTIHSDYICNSTVQVDTRGLLSVSHTVHSTKKLHSTFFPSSQPSRTLL</sequence>
<accession>A0ACC0W1R2</accession>
<keyword evidence="2" id="KW-1185">Reference proteome</keyword>
<reference evidence="1 2" key="1">
    <citation type="journal article" date="2022" name="bioRxiv">
        <title>The genome of the oomycete Peronosclerospora sorghi, a cosmopolitan pathogen of maize and sorghum, is inflated with dispersed pseudogenes.</title>
        <authorList>
            <person name="Fletcher K."/>
            <person name="Martin F."/>
            <person name="Isakeit T."/>
            <person name="Cavanaugh K."/>
            <person name="Magill C."/>
            <person name="Michelmore R."/>
        </authorList>
    </citation>
    <scope>NUCLEOTIDE SEQUENCE [LARGE SCALE GENOMIC DNA]</scope>
    <source>
        <strain evidence="1">P6</strain>
    </source>
</reference>
<gene>
    <name evidence="1" type="ORF">PsorP6_004891</name>
</gene>